<sequence>MRRMSAETLMKSQRTEWMICSFSSDRTVHVVLMRLYEVERLQLNVQQLLGGGHEKHTSCFSLQSLIIISERHSSLTSRLEPLEPLFCRSSGGGGGVGLQLQEQFVYRERERREDIQKEREREREGEGAFPLNGWKYQEEEERRGLETFLH</sequence>
<evidence type="ECO:0000313" key="1">
    <source>
        <dbReference type="EMBL" id="CAJ1059577.1"/>
    </source>
</evidence>
<gene>
    <name evidence="1" type="ORF">XNOV1_A000467</name>
</gene>
<organism evidence="1 2">
    <name type="scientific">Xyrichtys novacula</name>
    <name type="common">Pearly razorfish</name>
    <name type="synonym">Hemipteronotus novacula</name>
    <dbReference type="NCBI Taxonomy" id="13765"/>
    <lineage>
        <taxon>Eukaryota</taxon>
        <taxon>Metazoa</taxon>
        <taxon>Chordata</taxon>
        <taxon>Craniata</taxon>
        <taxon>Vertebrata</taxon>
        <taxon>Euteleostomi</taxon>
        <taxon>Actinopterygii</taxon>
        <taxon>Neopterygii</taxon>
        <taxon>Teleostei</taxon>
        <taxon>Neoteleostei</taxon>
        <taxon>Acanthomorphata</taxon>
        <taxon>Eupercaria</taxon>
        <taxon>Labriformes</taxon>
        <taxon>Labridae</taxon>
        <taxon>Xyrichtys</taxon>
    </lineage>
</organism>
<reference evidence="1" key="1">
    <citation type="submission" date="2023-08" db="EMBL/GenBank/DDBJ databases">
        <authorList>
            <person name="Alioto T."/>
            <person name="Alioto T."/>
            <person name="Gomez Garrido J."/>
        </authorList>
    </citation>
    <scope>NUCLEOTIDE SEQUENCE</scope>
</reference>
<evidence type="ECO:0000313" key="2">
    <source>
        <dbReference type="Proteomes" id="UP001178508"/>
    </source>
</evidence>
<name>A0AAV1FEG3_XYRNO</name>
<proteinExistence type="predicted"/>
<keyword evidence="2" id="KW-1185">Reference proteome</keyword>
<dbReference type="EMBL" id="OY660870">
    <property type="protein sequence ID" value="CAJ1059577.1"/>
    <property type="molecule type" value="Genomic_DNA"/>
</dbReference>
<protein>
    <submittedName>
        <fullName evidence="1">Uncharacterized protein</fullName>
    </submittedName>
</protein>
<accession>A0AAV1FEG3</accession>
<dbReference type="AlphaFoldDB" id="A0AAV1FEG3"/>
<dbReference type="Proteomes" id="UP001178508">
    <property type="component" value="Chromosome 7"/>
</dbReference>